<name>A0A1F4VYL5_UNCKA</name>
<organism evidence="1 2">
    <name type="scientific">candidate division WWE3 bacterium RIFOXYA2_FULL_46_9</name>
    <dbReference type="NCBI Taxonomy" id="1802636"/>
    <lineage>
        <taxon>Bacteria</taxon>
        <taxon>Katanobacteria</taxon>
    </lineage>
</organism>
<sequence length="60" mass="7008">MISFTFGRLLVIIARIITKMRRKGKKWQAGEALTKTSRGFFIPEKYILTMKGIYVGHKIY</sequence>
<proteinExistence type="predicted"/>
<comment type="caution">
    <text evidence="1">The sequence shown here is derived from an EMBL/GenBank/DDBJ whole genome shotgun (WGS) entry which is preliminary data.</text>
</comment>
<dbReference type="Proteomes" id="UP000176614">
    <property type="component" value="Unassembled WGS sequence"/>
</dbReference>
<evidence type="ECO:0000313" key="1">
    <source>
        <dbReference type="EMBL" id="OGC62252.1"/>
    </source>
</evidence>
<dbReference type="AlphaFoldDB" id="A0A1F4VYL5"/>
<accession>A0A1F4VYL5</accession>
<dbReference type="EMBL" id="MEVT01000022">
    <property type="protein sequence ID" value="OGC62252.1"/>
    <property type="molecule type" value="Genomic_DNA"/>
</dbReference>
<gene>
    <name evidence="1" type="ORF">A2264_03115</name>
</gene>
<reference evidence="1 2" key="1">
    <citation type="journal article" date="2016" name="Nat. Commun.">
        <title>Thousands of microbial genomes shed light on interconnected biogeochemical processes in an aquifer system.</title>
        <authorList>
            <person name="Anantharaman K."/>
            <person name="Brown C.T."/>
            <person name="Hug L.A."/>
            <person name="Sharon I."/>
            <person name="Castelle C.J."/>
            <person name="Probst A.J."/>
            <person name="Thomas B.C."/>
            <person name="Singh A."/>
            <person name="Wilkins M.J."/>
            <person name="Karaoz U."/>
            <person name="Brodie E.L."/>
            <person name="Williams K.H."/>
            <person name="Hubbard S.S."/>
            <person name="Banfield J.F."/>
        </authorList>
    </citation>
    <scope>NUCLEOTIDE SEQUENCE [LARGE SCALE GENOMIC DNA]</scope>
</reference>
<evidence type="ECO:0000313" key="2">
    <source>
        <dbReference type="Proteomes" id="UP000176614"/>
    </source>
</evidence>
<protein>
    <submittedName>
        <fullName evidence="1">Uncharacterized protein</fullName>
    </submittedName>
</protein>